<keyword evidence="3" id="KW-1185">Reference proteome</keyword>
<dbReference type="Proteomes" id="UP000623440">
    <property type="component" value="Unassembled WGS sequence"/>
</dbReference>
<dbReference type="Gene3D" id="1.10.3990.20">
    <property type="entry name" value="protein bp1543"/>
    <property type="match status" value="1"/>
</dbReference>
<proteinExistence type="predicted"/>
<evidence type="ECO:0000313" key="3">
    <source>
        <dbReference type="Proteomes" id="UP000623440"/>
    </source>
</evidence>
<name>A0ABR8E015_9NOSO</name>
<gene>
    <name evidence="2" type="ORF">H6G97_31760</name>
</gene>
<dbReference type="RefSeq" id="WP_190944420.1">
    <property type="nucleotide sequence ID" value="NZ_JACJSI010000120.1"/>
</dbReference>
<dbReference type="SUPFAM" id="SSF47598">
    <property type="entry name" value="Ribbon-helix-helix"/>
    <property type="match status" value="1"/>
</dbReference>
<dbReference type="InterPro" id="IPR012869">
    <property type="entry name" value="RHH_5"/>
</dbReference>
<dbReference type="InterPro" id="IPR038268">
    <property type="entry name" value="RHH_sf"/>
</dbReference>
<dbReference type="Pfam" id="PF07878">
    <property type="entry name" value="RHH_5"/>
    <property type="match status" value="1"/>
</dbReference>
<feature type="domain" description="CopG-like ribbon-helix-helix" evidence="1">
    <location>
        <begin position="16"/>
        <end position="55"/>
    </location>
</feature>
<dbReference type="EMBL" id="JACJSI010000120">
    <property type="protein sequence ID" value="MBD2533880.1"/>
    <property type="molecule type" value="Genomic_DNA"/>
</dbReference>
<accession>A0ABR8E015</accession>
<evidence type="ECO:0000259" key="1">
    <source>
        <dbReference type="Pfam" id="PF07878"/>
    </source>
</evidence>
<sequence>MNCNYFQIYEVPTKKPRTTIYLEPELMQALEERAKEEKRTVSNLCNLLIEQAMNEWLNQRKKTIG</sequence>
<organism evidence="2 3">
    <name type="scientific">Nostoc flagelliforme FACHB-838</name>
    <dbReference type="NCBI Taxonomy" id="2692904"/>
    <lineage>
        <taxon>Bacteria</taxon>
        <taxon>Bacillati</taxon>
        <taxon>Cyanobacteriota</taxon>
        <taxon>Cyanophyceae</taxon>
        <taxon>Nostocales</taxon>
        <taxon>Nostocaceae</taxon>
        <taxon>Nostoc</taxon>
    </lineage>
</organism>
<evidence type="ECO:0000313" key="2">
    <source>
        <dbReference type="EMBL" id="MBD2533880.1"/>
    </source>
</evidence>
<comment type="caution">
    <text evidence="2">The sequence shown here is derived from an EMBL/GenBank/DDBJ whole genome shotgun (WGS) entry which is preliminary data.</text>
</comment>
<dbReference type="InterPro" id="IPR010985">
    <property type="entry name" value="Ribbon_hlx_hlx"/>
</dbReference>
<reference evidence="2 3" key="1">
    <citation type="journal article" date="2020" name="ISME J.">
        <title>Comparative genomics reveals insights into cyanobacterial evolution and habitat adaptation.</title>
        <authorList>
            <person name="Chen M.Y."/>
            <person name="Teng W.K."/>
            <person name="Zhao L."/>
            <person name="Hu C.X."/>
            <person name="Zhou Y.K."/>
            <person name="Han B.P."/>
            <person name="Song L.R."/>
            <person name="Shu W.S."/>
        </authorList>
    </citation>
    <scope>NUCLEOTIDE SEQUENCE [LARGE SCALE GENOMIC DNA]</scope>
    <source>
        <strain evidence="2 3">FACHB-838</strain>
    </source>
</reference>
<protein>
    <submittedName>
        <fullName evidence="2">Ribbon-helix-helix domain-containing protein</fullName>
    </submittedName>
</protein>